<evidence type="ECO:0000256" key="2">
    <source>
        <dbReference type="ARBA" id="ARBA00011245"/>
    </source>
</evidence>
<keyword evidence="6" id="KW-0143">Chaperone</keyword>
<feature type="non-terminal residue" evidence="7">
    <location>
        <position position="1"/>
    </location>
</feature>
<dbReference type="GO" id="GO:0009279">
    <property type="term" value="C:cell outer membrane"/>
    <property type="evidence" value="ECO:0007669"/>
    <property type="project" value="UniProtKB-SubCell"/>
</dbReference>
<evidence type="ECO:0000256" key="3">
    <source>
        <dbReference type="ARBA" id="ARBA00022448"/>
    </source>
</evidence>
<dbReference type="InterPro" id="IPR029046">
    <property type="entry name" value="LolA/LolB/LppX"/>
</dbReference>
<proteinExistence type="inferred from homology"/>
<evidence type="ECO:0000313" key="7">
    <source>
        <dbReference type="EMBL" id="EQD48607.1"/>
    </source>
</evidence>
<accession>T0ZVJ2</accession>
<dbReference type="InterPro" id="IPR004565">
    <property type="entry name" value="OM_lipoprot_LolB"/>
</dbReference>
<dbReference type="GO" id="GO:0015031">
    <property type="term" value="P:protein transport"/>
    <property type="evidence" value="ECO:0007669"/>
    <property type="project" value="UniProtKB-KW"/>
</dbReference>
<evidence type="ECO:0000256" key="6">
    <source>
        <dbReference type="ARBA" id="ARBA00023186"/>
    </source>
</evidence>
<comment type="subcellular location">
    <subcellularLocation>
        <location evidence="1">Cell outer membrane</location>
    </subcellularLocation>
</comment>
<keyword evidence="4" id="KW-0653">Protein transport</keyword>
<keyword evidence="3" id="KW-0813">Transport</keyword>
<organism evidence="7">
    <name type="scientific">mine drainage metagenome</name>
    <dbReference type="NCBI Taxonomy" id="410659"/>
    <lineage>
        <taxon>unclassified sequences</taxon>
        <taxon>metagenomes</taxon>
        <taxon>ecological metagenomes</taxon>
    </lineage>
</organism>
<evidence type="ECO:0000256" key="1">
    <source>
        <dbReference type="ARBA" id="ARBA00004442"/>
    </source>
</evidence>
<evidence type="ECO:0000256" key="4">
    <source>
        <dbReference type="ARBA" id="ARBA00022927"/>
    </source>
</evidence>
<name>T0ZVJ2_9ZZZZ</name>
<dbReference type="AlphaFoldDB" id="T0ZVJ2"/>
<dbReference type="Pfam" id="PF03550">
    <property type="entry name" value="LolB"/>
    <property type="match status" value="1"/>
</dbReference>
<keyword evidence="7" id="KW-0449">Lipoprotein</keyword>
<evidence type="ECO:0000256" key="5">
    <source>
        <dbReference type="ARBA" id="ARBA00023136"/>
    </source>
</evidence>
<dbReference type="HAMAP" id="MF_00233">
    <property type="entry name" value="LolB"/>
    <property type="match status" value="1"/>
</dbReference>
<dbReference type="EMBL" id="AUZX01010257">
    <property type="protein sequence ID" value="EQD48607.1"/>
    <property type="molecule type" value="Genomic_DNA"/>
</dbReference>
<protein>
    <submittedName>
        <fullName evidence="7">Outer membrane lipoprotein LolB</fullName>
    </submittedName>
</protein>
<dbReference type="Gene3D" id="2.50.20.10">
    <property type="entry name" value="Lipoprotein localisation LolA/LolB/LppX"/>
    <property type="match status" value="1"/>
</dbReference>
<dbReference type="NCBIfam" id="TIGR00548">
    <property type="entry name" value="lolB"/>
    <property type="match status" value="1"/>
</dbReference>
<reference evidence="7" key="2">
    <citation type="journal article" date="2014" name="ISME J.">
        <title>Microbial stratification in low pH oxic and suboxic macroscopic growths along an acid mine drainage.</title>
        <authorList>
            <person name="Mendez-Garcia C."/>
            <person name="Mesa V."/>
            <person name="Sprenger R.R."/>
            <person name="Richter M."/>
            <person name="Diez M.S."/>
            <person name="Solano J."/>
            <person name="Bargiela R."/>
            <person name="Golyshina O.V."/>
            <person name="Manteca A."/>
            <person name="Ramos J.L."/>
            <person name="Gallego J.R."/>
            <person name="Llorente I."/>
            <person name="Martins Dos Santos V.A."/>
            <person name="Jensen O.N."/>
            <person name="Pelaez A.I."/>
            <person name="Sanchez J."/>
            <person name="Ferrer M."/>
        </authorList>
    </citation>
    <scope>NUCLEOTIDE SEQUENCE</scope>
</reference>
<dbReference type="CDD" id="cd16326">
    <property type="entry name" value="LolB"/>
    <property type="match status" value="1"/>
</dbReference>
<comment type="caution">
    <text evidence="7">The sequence shown here is derived from an EMBL/GenBank/DDBJ whole genome shotgun (WGS) entry which is preliminary data.</text>
</comment>
<gene>
    <name evidence="7" type="ORF">B1A_13976</name>
</gene>
<keyword evidence="5" id="KW-0472">Membrane</keyword>
<reference evidence="7" key="1">
    <citation type="submission" date="2013-08" db="EMBL/GenBank/DDBJ databases">
        <authorList>
            <person name="Mendez C."/>
            <person name="Richter M."/>
            <person name="Ferrer M."/>
            <person name="Sanchez J."/>
        </authorList>
    </citation>
    <scope>NUCLEOTIDE SEQUENCE</scope>
</reference>
<sequence>IIRIMQHCWPLSIASCIDVSVMKKGAWTVLWCALSLLSGCALWSPGPQGDLTLGQGTVQSWRLEGRIAVRQPTGSESGQLEWQLRGGMEQHLELRSPLGTTVALVDSSPLQTHLTLSDHRDYRAGDPETLTQTVLGYALPLQGLPWWLRGQADPGLPAQVERDAEHHPQRLSQQGWVMTYADWRAVGGEWLPGTIRLVREDLQIRIKVDHWVLEQKE</sequence>
<comment type="subunit">
    <text evidence="2">Monomer.</text>
</comment>
<dbReference type="SUPFAM" id="SSF89392">
    <property type="entry name" value="Prokaryotic lipoproteins and lipoprotein localization factors"/>
    <property type="match status" value="1"/>
</dbReference>